<organism evidence="2 3">
    <name type="scientific">Motilimonas pumila</name>
    <dbReference type="NCBI Taxonomy" id="2303987"/>
    <lineage>
        <taxon>Bacteria</taxon>
        <taxon>Pseudomonadati</taxon>
        <taxon>Pseudomonadota</taxon>
        <taxon>Gammaproteobacteria</taxon>
        <taxon>Alteromonadales</taxon>
        <taxon>Alteromonadales genera incertae sedis</taxon>
        <taxon>Motilimonas</taxon>
    </lineage>
</organism>
<comment type="caution">
    <text evidence="2">The sequence shown here is derived from an EMBL/GenBank/DDBJ whole genome shotgun (WGS) entry which is preliminary data.</text>
</comment>
<feature type="compositionally biased region" description="Polar residues" evidence="1">
    <location>
        <begin position="314"/>
        <end position="338"/>
    </location>
</feature>
<dbReference type="EMBL" id="QZCH01000014">
    <property type="protein sequence ID" value="RJG42790.1"/>
    <property type="molecule type" value="Genomic_DNA"/>
</dbReference>
<evidence type="ECO:0008006" key="4">
    <source>
        <dbReference type="Google" id="ProtNLM"/>
    </source>
</evidence>
<feature type="compositionally biased region" description="Low complexity" evidence="1">
    <location>
        <begin position="523"/>
        <end position="539"/>
    </location>
</feature>
<dbReference type="Proteomes" id="UP000283255">
    <property type="component" value="Unassembled WGS sequence"/>
</dbReference>
<feature type="compositionally biased region" description="Polar residues" evidence="1">
    <location>
        <begin position="278"/>
        <end position="288"/>
    </location>
</feature>
<proteinExistence type="predicted"/>
<reference evidence="2 3" key="2">
    <citation type="submission" date="2019-01" db="EMBL/GenBank/DDBJ databases">
        <title>Motilimonas pumilus sp. nov., isolated from the gut of sea cucumber (Apostichopus japonicus).</title>
        <authorList>
            <person name="Wang F.-Q."/>
            <person name="Ren L.-H."/>
            <person name="Lin Y.-W."/>
            <person name="Sun G.-H."/>
            <person name="Du Z.-J."/>
            <person name="Zhao J.-X."/>
            <person name="Liu X.-J."/>
            <person name="Liu L.-J."/>
        </authorList>
    </citation>
    <scope>NUCLEOTIDE SEQUENCE [LARGE SCALE GENOMIC DNA]</scope>
    <source>
        <strain evidence="2 3">PLHSC7-2</strain>
    </source>
</reference>
<feature type="region of interest" description="Disordered" evidence="1">
    <location>
        <begin position="277"/>
        <end position="354"/>
    </location>
</feature>
<accession>A0A418YE11</accession>
<evidence type="ECO:0000313" key="3">
    <source>
        <dbReference type="Proteomes" id="UP000283255"/>
    </source>
</evidence>
<name>A0A418YE11_9GAMM</name>
<protein>
    <recommendedName>
        <fullName evidence="4">Flagellar hook-length control protein FliK</fullName>
    </recommendedName>
</protein>
<dbReference type="RefSeq" id="WP_119910991.1">
    <property type="nucleotide sequence ID" value="NZ_QZCH01000014.1"/>
</dbReference>
<keyword evidence="3" id="KW-1185">Reference proteome</keyword>
<feature type="compositionally biased region" description="Low complexity" evidence="1">
    <location>
        <begin position="339"/>
        <end position="354"/>
    </location>
</feature>
<dbReference type="AlphaFoldDB" id="A0A418YE11"/>
<evidence type="ECO:0000313" key="2">
    <source>
        <dbReference type="EMBL" id="RJG42790.1"/>
    </source>
</evidence>
<sequence length="546" mass="57843">MKQPTITTHLVSDPALAAAVSSKSNTAAPAKTGLNQAALSQDIHAFQQTLSTPLNPQAPSMAKPQYTSPLQAQDKSNHANEMMAGQMAEPMSAHNGGRTAAEWIANQPSAELLAPVLAKTGLTLPDSPAQVTGFIKQLDQLSANHQVSGKDVELLLQQMGLVMEVVAPTSSPSAPSLPAFEPMVTQGAAVTPEVVKNSTAMGPVSATVDAIKQAMLEMPLPPELKAAVEQISNHSPVRPEQLQQLTQTVQQLPVTPAQQHLVQKLLNDFVLPLAHMQSPASPQGQPLANAQVPLPASPQDQPLANAQVPLPASPQGQPLANAQVQSPMSPQGQPLANAQVQSPVSPQGQVSLQPTAATPTAEIDMAVKAHHKLELGNGPTPVAAASASLQEKPDSLEGLLSSKAILPTPETLLQQVMAQPKAQGAGLQQLSAEMIANIDIAKAKAGEEMTVKLAHPQFAGSEVNFKLENNVFVLTFTAKEPEHAQLAQLILPDLKHLLEEKFPQFKHDLTLQQDDEHESEWAQQQEQESQQDGQSPGPQDNEDELA</sequence>
<feature type="region of interest" description="Disordered" evidence="1">
    <location>
        <begin position="508"/>
        <end position="546"/>
    </location>
</feature>
<feature type="compositionally biased region" description="Polar residues" evidence="1">
    <location>
        <begin position="65"/>
        <end position="74"/>
    </location>
</feature>
<gene>
    <name evidence="2" type="ORF">D1Z90_11920</name>
</gene>
<evidence type="ECO:0000256" key="1">
    <source>
        <dbReference type="SAM" id="MobiDB-lite"/>
    </source>
</evidence>
<reference evidence="2 3" key="1">
    <citation type="submission" date="2018-09" db="EMBL/GenBank/DDBJ databases">
        <authorList>
            <person name="Wang F."/>
        </authorList>
    </citation>
    <scope>NUCLEOTIDE SEQUENCE [LARGE SCALE GENOMIC DNA]</scope>
    <source>
        <strain evidence="2 3">PLHSC7-2</strain>
    </source>
</reference>
<feature type="region of interest" description="Disordered" evidence="1">
    <location>
        <begin position="52"/>
        <end position="75"/>
    </location>
</feature>